<sequence>MRKVIIIDNNRVGLFDLVRMEAENISKAQKENTYKLNIQYDDVLKSKTLVRKIKKIIERRKKYDSSTNKAKMVRYDKKWREKGRI</sequence>
<proteinExistence type="predicted"/>
<protein>
    <submittedName>
        <fullName evidence="1">Uncharacterized protein</fullName>
    </submittedName>
</protein>
<accession>A0A8S5NP47</accession>
<dbReference type="EMBL" id="BK015207">
    <property type="protein sequence ID" value="DAD96000.1"/>
    <property type="molecule type" value="Genomic_DNA"/>
</dbReference>
<reference evidence="1" key="1">
    <citation type="journal article" date="2021" name="Proc. Natl. Acad. Sci. U.S.A.">
        <title>A Catalog of Tens of Thousands of Viruses from Human Metagenomes Reveals Hidden Associations with Chronic Diseases.</title>
        <authorList>
            <person name="Tisza M.J."/>
            <person name="Buck C.B."/>
        </authorList>
    </citation>
    <scope>NUCLEOTIDE SEQUENCE</scope>
    <source>
        <strain evidence="1">CtSGm32</strain>
    </source>
</reference>
<organism evidence="1">
    <name type="scientific">Myoviridae sp. ctSGm32</name>
    <dbReference type="NCBI Taxonomy" id="2826653"/>
    <lineage>
        <taxon>Viruses</taxon>
        <taxon>Duplodnaviria</taxon>
        <taxon>Heunggongvirae</taxon>
        <taxon>Uroviricota</taxon>
        <taxon>Caudoviricetes</taxon>
    </lineage>
</organism>
<evidence type="ECO:0000313" key="1">
    <source>
        <dbReference type="EMBL" id="DAD96000.1"/>
    </source>
</evidence>
<name>A0A8S5NP47_9CAUD</name>